<evidence type="ECO:0000256" key="2">
    <source>
        <dbReference type="ARBA" id="ARBA00005992"/>
    </source>
</evidence>
<dbReference type="InterPro" id="IPR005490">
    <property type="entry name" value="LD_TPept_cat_dom"/>
</dbReference>
<evidence type="ECO:0000259" key="11">
    <source>
        <dbReference type="PROSITE" id="PS52029"/>
    </source>
</evidence>
<organism evidence="12 13">
    <name type="scientific">Devosia enhydra</name>
    <dbReference type="NCBI Taxonomy" id="665118"/>
    <lineage>
        <taxon>Bacteria</taxon>
        <taxon>Pseudomonadati</taxon>
        <taxon>Pseudomonadota</taxon>
        <taxon>Alphaproteobacteria</taxon>
        <taxon>Hyphomicrobiales</taxon>
        <taxon>Devosiaceae</taxon>
        <taxon>Devosia</taxon>
    </lineage>
</organism>
<comment type="pathway">
    <text evidence="1 9">Cell wall biogenesis; peptidoglycan biosynthesis.</text>
</comment>
<feature type="domain" description="L,D-TPase catalytic" evidence="11">
    <location>
        <begin position="86"/>
        <end position="215"/>
    </location>
</feature>
<keyword evidence="4" id="KW-0808">Transferase</keyword>
<dbReference type="FunFam" id="2.40.440.10:FF:000002">
    <property type="entry name" value="L,D-transpeptidase ErfK/SrfK"/>
    <property type="match status" value="1"/>
</dbReference>
<feature type="signal peptide" evidence="10">
    <location>
        <begin position="1"/>
        <end position="26"/>
    </location>
</feature>
<dbReference type="GO" id="GO:0005576">
    <property type="term" value="C:extracellular region"/>
    <property type="evidence" value="ECO:0007669"/>
    <property type="project" value="TreeGrafter"/>
</dbReference>
<evidence type="ECO:0000256" key="8">
    <source>
        <dbReference type="ARBA" id="ARBA00023316"/>
    </source>
</evidence>
<dbReference type="SUPFAM" id="SSF141523">
    <property type="entry name" value="L,D-transpeptidase catalytic domain-like"/>
    <property type="match status" value="1"/>
</dbReference>
<evidence type="ECO:0000256" key="4">
    <source>
        <dbReference type="ARBA" id="ARBA00022679"/>
    </source>
</evidence>
<feature type="chain" id="PRO_5009678560" evidence="10">
    <location>
        <begin position="27"/>
        <end position="215"/>
    </location>
</feature>
<evidence type="ECO:0000256" key="1">
    <source>
        <dbReference type="ARBA" id="ARBA00004752"/>
    </source>
</evidence>
<dbReference type="PANTHER" id="PTHR30582">
    <property type="entry name" value="L,D-TRANSPEPTIDASE"/>
    <property type="match status" value="1"/>
</dbReference>
<proteinExistence type="inferred from homology"/>
<feature type="active site" description="Proton donor/acceptor" evidence="9">
    <location>
        <position position="175"/>
    </location>
</feature>
<accession>A0A1K2I321</accession>
<evidence type="ECO:0000256" key="9">
    <source>
        <dbReference type="PROSITE-ProRule" id="PRU01373"/>
    </source>
</evidence>
<keyword evidence="3" id="KW-0328">Glycosyltransferase</keyword>
<evidence type="ECO:0000256" key="6">
    <source>
        <dbReference type="ARBA" id="ARBA00022960"/>
    </source>
</evidence>
<dbReference type="UniPathway" id="UPA00219"/>
<keyword evidence="13" id="KW-1185">Reference proteome</keyword>
<keyword evidence="6 9" id="KW-0133">Cell shape</keyword>
<protein>
    <submittedName>
        <fullName evidence="12">Lipoprotein-anchoring transpeptidase ErfK/SrfK</fullName>
    </submittedName>
</protein>
<dbReference type="RefSeq" id="WP_072345546.1">
    <property type="nucleotide sequence ID" value="NZ_FPKU01000003.1"/>
</dbReference>
<dbReference type="PROSITE" id="PS52029">
    <property type="entry name" value="LD_TPASE"/>
    <property type="match status" value="1"/>
</dbReference>
<dbReference type="Proteomes" id="UP000183447">
    <property type="component" value="Unassembled WGS sequence"/>
</dbReference>
<dbReference type="InterPro" id="IPR050979">
    <property type="entry name" value="LD-transpeptidase"/>
</dbReference>
<dbReference type="GO" id="GO:0071972">
    <property type="term" value="F:peptidoglycan L,D-transpeptidase activity"/>
    <property type="evidence" value="ECO:0007669"/>
    <property type="project" value="TreeGrafter"/>
</dbReference>
<evidence type="ECO:0000256" key="3">
    <source>
        <dbReference type="ARBA" id="ARBA00022676"/>
    </source>
</evidence>
<evidence type="ECO:0000256" key="7">
    <source>
        <dbReference type="ARBA" id="ARBA00022984"/>
    </source>
</evidence>
<keyword evidence="8 9" id="KW-0961">Cell wall biogenesis/degradation</keyword>
<evidence type="ECO:0000313" key="13">
    <source>
        <dbReference type="Proteomes" id="UP000183447"/>
    </source>
</evidence>
<dbReference type="PANTHER" id="PTHR30582:SF24">
    <property type="entry name" value="L,D-TRANSPEPTIDASE ERFK_SRFK-RELATED"/>
    <property type="match status" value="1"/>
</dbReference>
<dbReference type="EMBL" id="FPKU01000003">
    <property type="protein sequence ID" value="SFZ86164.1"/>
    <property type="molecule type" value="Genomic_DNA"/>
</dbReference>
<dbReference type="STRING" id="665118.SAMN02983003_3338"/>
<comment type="similarity">
    <text evidence="2">Belongs to the YkuD family.</text>
</comment>
<dbReference type="GO" id="GO:0071555">
    <property type="term" value="P:cell wall organization"/>
    <property type="evidence" value="ECO:0007669"/>
    <property type="project" value="UniProtKB-UniRule"/>
</dbReference>
<keyword evidence="10" id="KW-0732">Signal</keyword>
<dbReference type="GO" id="GO:0018104">
    <property type="term" value="P:peptidoglycan-protein cross-linking"/>
    <property type="evidence" value="ECO:0007669"/>
    <property type="project" value="TreeGrafter"/>
</dbReference>
<sequence length="215" mass="23473">MPFGKTVAAGLAVVLTLASLASPAMAQNVSFRTIFSPSQSASQQAQQPAQPRRTQPLFASRSMQAPRAENRFARQMVAYQTREKAGTVVVDTNAKYLYLVMGNGQAMRYGIGVARPGFEWAGTHKVTQKREWPGWTPPAAMRKRQPHLPAFMEGGPDNPLGARALYLGSTLYRIHGTNDPSSIGQNLSSGCIRMVNDDVIDLYNRVPVGTRVIVI</sequence>
<feature type="active site" description="Nucleophile" evidence="9">
    <location>
        <position position="191"/>
    </location>
</feature>
<evidence type="ECO:0000256" key="10">
    <source>
        <dbReference type="SAM" id="SignalP"/>
    </source>
</evidence>
<dbReference type="AlphaFoldDB" id="A0A1K2I321"/>
<keyword evidence="12" id="KW-0449">Lipoprotein</keyword>
<dbReference type="CDD" id="cd16913">
    <property type="entry name" value="YkuD_like"/>
    <property type="match status" value="1"/>
</dbReference>
<dbReference type="Pfam" id="PF03734">
    <property type="entry name" value="YkuD"/>
    <property type="match status" value="1"/>
</dbReference>
<gene>
    <name evidence="12" type="ORF">SAMN02983003_3338</name>
</gene>
<evidence type="ECO:0000313" key="12">
    <source>
        <dbReference type="EMBL" id="SFZ86164.1"/>
    </source>
</evidence>
<dbReference type="GO" id="GO:0016757">
    <property type="term" value="F:glycosyltransferase activity"/>
    <property type="evidence" value="ECO:0007669"/>
    <property type="project" value="UniProtKB-KW"/>
</dbReference>
<dbReference type="OrthoDB" id="8478453at2"/>
<keyword evidence="5" id="KW-0378">Hydrolase</keyword>
<evidence type="ECO:0000256" key="5">
    <source>
        <dbReference type="ARBA" id="ARBA00022801"/>
    </source>
</evidence>
<dbReference type="InterPro" id="IPR038063">
    <property type="entry name" value="Transpep_catalytic_dom"/>
</dbReference>
<reference evidence="12 13" key="1">
    <citation type="submission" date="2016-11" db="EMBL/GenBank/DDBJ databases">
        <authorList>
            <person name="Jaros S."/>
            <person name="Januszkiewicz K."/>
            <person name="Wedrychowicz H."/>
        </authorList>
    </citation>
    <scope>NUCLEOTIDE SEQUENCE [LARGE SCALE GENOMIC DNA]</scope>
    <source>
        <strain evidence="12 13">ATCC 23634</strain>
    </source>
</reference>
<dbReference type="Gene3D" id="2.40.440.10">
    <property type="entry name" value="L,D-transpeptidase catalytic domain-like"/>
    <property type="match status" value="1"/>
</dbReference>
<dbReference type="GO" id="GO:0008360">
    <property type="term" value="P:regulation of cell shape"/>
    <property type="evidence" value="ECO:0007669"/>
    <property type="project" value="UniProtKB-UniRule"/>
</dbReference>
<keyword evidence="7 9" id="KW-0573">Peptidoglycan synthesis</keyword>
<name>A0A1K2I321_9HYPH</name>